<keyword evidence="1 7" id="KW-0474">Menaquinone biosynthesis</keyword>
<dbReference type="KEGG" id="cjap:GWK36_06545"/>
<dbReference type="SUPFAM" id="SSF52518">
    <property type="entry name" value="Thiamin diphosphate-binding fold (THDP-binding)"/>
    <property type="match status" value="2"/>
</dbReference>
<feature type="domain" description="Menaquinone biosynthesis protein MenD middle" evidence="9">
    <location>
        <begin position="239"/>
        <end position="415"/>
    </location>
</feature>
<keyword evidence="3 7" id="KW-0479">Metal-binding</keyword>
<keyword evidence="4 7" id="KW-0460">Magnesium</keyword>
<evidence type="ECO:0000256" key="2">
    <source>
        <dbReference type="ARBA" id="ARBA00022679"/>
    </source>
</evidence>
<evidence type="ECO:0000256" key="4">
    <source>
        <dbReference type="ARBA" id="ARBA00022842"/>
    </source>
</evidence>
<dbReference type="Gene3D" id="3.40.50.970">
    <property type="match status" value="2"/>
</dbReference>
<dbReference type="UniPathway" id="UPA01057">
    <property type="reaction ID" value="UER00164"/>
</dbReference>
<dbReference type="Proteomes" id="UP000502699">
    <property type="component" value="Chromosome"/>
</dbReference>
<dbReference type="InterPro" id="IPR004433">
    <property type="entry name" value="MenaQ_synth_MenD"/>
</dbReference>
<protein>
    <recommendedName>
        <fullName evidence="7">2-succinyl-5-enolpyruvyl-6-hydroxy-3-cyclohexene-1-carboxylate synthase</fullName>
        <shortName evidence="7">SEPHCHC synthase</shortName>
        <ecNumber evidence="7">2.2.1.9</ecNumber>
    </recommendedName>
    <alternativeName>
        <fullName evidence="7">Menaquinone biosynthesis protein MenD</fullName>
    </alternativeName>
</protein>
<evidence type="ECO:0000256" key="1">
    <source>
        <dbReference type="ARBA" id="ARBA00022428"/>
    </source>
</evidence>
<feature type="domain" description="Thiamine pyrophosphate enzyme N-terminal TPP-binding" evidence="8">
    <location>
        <begin position="10"/>
        <end position="123"/>
    </location>
</feature>
<keyword evidence="6 7" id="KW-0464">Manganese</keyword>
<comment type="catalytic activity">
    <reaction evidence="7">
        <text>isochorismate + 2-oxoglutarate + H(+) = 5-enolpyruvoyl-6-hydroxy-2-succinyl-cyclohex-3-ene-1-carboxylate + CO2</text>
        <dbReference type="Rhea" id="RHEA:25593"/>
        <dbReference type="ChEBI" id="CHEBI:15378"/>
        <dbReference type="ChEBI" id="CHEBI:16526"/>
        <dbReference type="ChEBI" id="CHEBI:16810"/>
        <dbReference type="ChEBI" id="CHEBI:29780"/>
        <dbReference type="ChEBI" id="CHEBI:58818"/>
        <dbReference type="EC" id="2.2.1.9"/>
    </reaction>
</comment>
<dbReference type="GO" id="GO:0070204">
    <property type="term" value="F:2-succinyl-5-enolpyruvyl-6-hydroxy-3-cyclohexene-1-carboxylic-acid synthase activity"/>
    <property type="evidence" value="ECO:0007669"/>
    <property type="project" value="UniProtKB-UniRule"/>
</dbReference>
<sequence length="587" mass="63643">MADQGCINLRAAHALLAGLIQGGMRDLVLSPGSRSTPLVLAAQAHDLRMFPILDERSAAFFALGLARAARRPVGVLCTSGSALGHWYPAVIEADCSGAPLILLSADRPPELRHWGANQTIDQTRFFGVHVRAFYDPGPPDELPGVGKYLRALGRRAAAECQGLDPGPVHLNLPFRESLVPGPDCRLSPSEDPPLIPAATWPNDEGAQAQYPRIDQDVSPYPFIGDDIHLNLGDLGQLGRRGLICCGPGEWTKSGSAALWRLAERLRLPVLCDPLSGLRFGPGSDAGIVRYDALLRYPELAQGLKPDWVIRFGRAPVSKRLNDWLTGVPTLLVEPGRRFSDPTHDVPLKIQADPGRFCAWAMTTDACPIQADEGWLEGWNEVEQRLERLMADYLSQAPWCEGHLVRTLIACLPAGEGLLCANSLPIRQLDLWSGSRRLPLHVFGNRGASGIDGQASTLAGFNASGLPTTGLLGDLSLWHDLSGLLQLRGCPRPCIVINNGGGRIFDTLPQRNLPSLERFWRCPIPLALGPLTQAFGLSHWEVADGTELVQALTEAQGVQGVLIEVRVDAELSLEVHRGLEKVLQSTHP</sequence>
<proteinExistence type="inferred from homology"/>
<dbReference type="InterPro" id="IPR032264">
    <property type="entry name" value="MenD_middle"/>
</dbReference>
<dbReference type="Gene3D" id="3.40.50.1220">
    <property type="entry name" value="TPP-binding domain"/>
    <property type="match status" value="1"/>
</dbReference>
<dbReference type="PANTHER" id="PTHR42916">
    <property type="entry name" value="2-SUCCINYL-5-ENOLPYRUVYL-6-HYDROXY-3-CYCLOHEXENE-1-CARBOXYLATE SYNTHASE"/>
    <property type="match status" value="1"/>
</dbReference>
<comment type="subunit">
    <text evidence="7">Homodimer.</text>
</comment>
<dbReference type="InterPro" id="IPR029035">
    <property type="entry name" value="DHS-like_NAD/FAD-binding_dom"/>
</dbReference>
<dbReference type="Pfam" id="PF16582">
    <property type="entry name" value="TPP_enzyme_M_2"/>
    <property type="match status" value="1"/>
</dbReference>
<dbReference type="GO" id="GO:0030145">
    <property type="term" value="F:manganese ion binding"/>
    <property type="evidence" value="ECO:0007669"/>
    <property type="project" value="UniProtKB-UniRule"/>
</dbReference>
<dbReference type="UniPathway" id="UPA00079"/>
<comment type="cofactor">
    <cofactor evidence="7">
        <name>thiamine diphosphate</name>
        <dbReference type="ChEBI" id="CHEBI:58937"/>
    </cofactor>
    <text evidence="7">Binds 1 thiamine pyrophosphate per subunit.</text>
</comment>
<dbReference type="RefSeq" id="WP_166270457.1">
    <property type="nucleotide sequence ID" value="NZ_CP048029.1"/>
</dbReference>
<dbReference type="SUPFAM" id="SSF52467">
    <property type="entry name" value="DHS-like NAD/FAD-binding domain"/>
    <property type="match status" value="1"/>
</dbReference>
<evidence type="ECO:0000256" key="6">
    <source>
        <dbReference type="ARBA" id="ARBA00023211"/>
    </source>
</evidence>
<evidence type="ECO:0000256" key="7">
    <source>
        <dbReference type="HAMAP-Rule" id="MF_01659"/>
    </source>
</evidence>
<dbReference type="InterPro" id="IPR012001">
    <property type="entry name" value="Thiamin_PyroP_enz_TPP-bd_dom"/>
</dbReference>
<reference evidence="11" key="1">
    <citation type="submission" date="2020-01" db="EMBL/GenBank/DDBJ databases">
        <title>Caldichromatium gen. nov., sp. nov., a thermophilic purple sulfur bacterium member of the family Chromatiaceae isolated from Nakabusa hot spring, Japan.</title>
        <authorList>
            <person name="Saini M.K."/>
            <person name="Hanada S."/>
            <person name="Tank M."/>
        </authorList>
    </citation>
    <scope>NUCLEOTIDE SEQUENCE [LARGE SCALE GENOMIC DNA]</scope>
    <source>
        <strain evidence="11">No.7</strain>
    </source>
</reference>
<dbReference type="HAMAP" id="MF_01659">
    <property type="entry name" value="MenD"/>
    <property type="match status" value="1"/>
</dbReference>
<evidence type="ECO:0000259" key="8">
    <source>
        <dbReference type="Pfam" id="PF02776"/>
    </source>
</evidence>
<dbReference type="GO" id="GO:0000287">
    <property type="term" value="F:magnesium ion binding"/>
    <property type="evidence" value="ECO:0007669"/>
    <property type="project" value="UniProtKB-UniRule"/>
</dbReference>
<dbReference type="GO" id="GO:0030976">
    <property type="term" value="F:thiamine pyrophosphate binding"/>
    <property type="evidence" value="ECO:0007669"/>
    <property type="project" value="UniProtKB-UniRule"/>
</dbReference>
<dbReference type="Pfam" id="PF02776">
    <property type="entry name" value="TPP_enzyme_N"/>
    <property type="match status" value="1"/>
</dbReference>
<dbReference type="PANTHER" id="PTHR42916:SF1">
    <property type="entry name" value="PROTEIN PHYLLO, CHLOROPLASTIC"/>
    <property type="match status" value="1"/>
</dbReference>
<dbReference type="AlphaFoldDB" id="A0A6G7VCJ9"/>
<dbReference type="GO" id="GO:0009234">
    <property type="term" value="P:menaquinone biosynthetic process"/>
    <property type="evidence" value="ECO:0007669"/>
    <property type="project" value="UniProtKB-UniRule"/>
</dbReference>
<dbReference type="InterPro" id="IPR029061">
    <property type="entry name" value="THDP-binding"/>
</dbReference>
<organism evidence="10 11">
    <name type="scientific">Caldichromatium japonicum</name>
    <dbReference type="NCBI Taxonomy" id="2699430"/>
    <lineage>
        <taxon>Bacteria</taxon>
        <taxon>Pseudomonadati</taxon>
        <taxon>Pseudomonadota</taxon>
        <taxon>Gammaproteobacteria</taxon>
        <taxon>Chromatiales</taxon>
        <taxon>Chromatiaceae</taxon>
        <taxon>Caldichromatium</taxon>
    </lineage>
</organism>
<comment type="similarity">
    <text evidence="7">Belongs to the TPP enzyme family. MenD subfamily.</text>
</comment>
<keyword evidence="11" id="KW-1185">Reference proteome</keyword>
<evidence type="ECO:0000313" key="11">
    <source>
        <dbReference type="Proteomes" id="UP000502699"/>
    </source>
</evidence>
<evidence type="ECO:0000256" key="3">
    <source>
        <dbReference type="ARBA" id="ARBA00022723"/>
    </source>
</evidence>
<comment type="pathway">
    <text evidence="7">Quinol/quinone metabolism; 1,4-dihydroxy-2-naphthoate biosynthesis; 1,4-dihydroxy-2-naphthoate from chorismate: step 2/7.</text>
</comment>
<name>A0A6G7VCJ9_9GAMM</name>
<comment type="function">
    <text evidence="7">Catalyzes the thiamine diphosphate-dependent decarboxylation of 2-oxoglutarate and the subsequent addition of the resulting succinic semialdehyde-thiamine pyrophosphate anion to isochorismate to yield 2-succinyl-5-enolpyruvyl-6-hydroxy-3-cyclohexene-1-carboxylate (SEPHCHC).</text>
</comment>
<evidence type="ECO:0000259" key="9">
    <source>
        <dbReference type="Pfam" id="PF16582"/>
    </source>
</evidence>
<gene>
    <name evidence="7 10" type="primary">menD</name>
    <name evidence="10" type="ORF">GWK36_06545</name>
</gene>
<keyword evidence="2 7" id="KW-0808">Transferase</keyword>
<comment type="pathway">
    <text evidence="7">Quinol/quinone metabolism; menaquinone biosynthesis.</text>
</comment>
<evidence type="ECO:0000313" key="10">
    <source>
        <dbReference type="EMBL" id="QIK37694.1"/>
    </source>
</evidence>
<dbReference type="EC" id="2.2.1.9" evidence="7"/>
<accession>A0A6G7VCJ9</accession>
<dbReference type="CDD" id="cd07037">
    <property type="entry name" value="TPP_PYR_MenD"/>
    <property type="match status" value="1"/>
</dbReference>
<keyword evidence="5 7" id="KW-0786">Thiamine pyrophosphate</keyword>
<dbReference type="EMBL" id="CP048029">
    <property type="protein sequence ID" value="QIK37694.1"/>
    <property type="molecule type" value="Genomic_DNA"/>
</dbReference>
<comment type="cofactor">
    <cofactor evidence="7">
        <name>Mg(2+)</name>
        <dbReference type="ChEBI" id="CHEBI:18420"/>
    </cofactor>
    <cofactor evidence="7">
        <name>Mn(2+)</name>
        <dbReference type="ChEBI" id="CHEBI:29035"/>
    </cofactor>
</comment>
<dbReference type="NCBIfam" id="TIGR00173">
    <property type="entry name" value="menD"/>
    <property type="match status" value="1"/>
</dbReference>
<evidence type="ECO:0000256" key="5">
    <source>
        <dbReference type="ARBA" id="ARBA00023052"/>
    </source>
</evidence>
<dbReference type="PIRSF" id="PIRSF004983">
    <property type="entry name" value="MenD"/>
    <property type="match status" value="1"/>
</dbReference>